<keyword evidence="2 4" id="KW-0863">Zinc-finger</keyword>
<keyword evidence="3 4" id="KW-0862">Zinc</keyword>
<evidence type="ECO:0000313" key="6">
    <source>
        <dbReference type="Proteomes" id="UP000694853"/>
    </source>
</evidence>
<accession>A0A8B8KKT1</accession>
<dbReference type="KEGG" id="aprc:113856026"/>
<evidence type="ECO:0000256" key="3">
    <source>
        <dbReference type="ARBA" id="ARBA00022833"/>
    </source>
</evidence>
<dbReference type="InterPro" id="IPR036855">
    <property type="entry name" value="Znf_CCCH_sf"/>
</dbReference>
<keyword evidence="6" id="KW-1185">Reference proteome</keyword>
<dbReference type="GO" id="GO:0008270">
    <property type="term" value="F:zinc ion binding"/>
    <property type="evidence" value="ECO:0007669"/>
    <property type="project" value="UniProtKB-KW"/>
</dbReference>
<dbReference type="OrthoDB" id="410307at2759"/>
<reference evidence="6" key="1">
    <citation type="journal article" date="2019" name="Toxins">
        <title>Detection of Abrin-Like and Prepropulchellin-Like Toxin Genes and Transcripts Using Whole Genome Sequencing and Full-Length Transcript Sequencing of Abrus precatorius.</title>
        <authorList>
            <person name="Hovde B.T."/>
            <person name="Daligault H.E."/>
            <person name="Hanschen E.R."/>
            <person name="Kunde Y.A."/>
            <person name="Johnson M.B."/>
            <person name="Starkenburg S.R."/>
            <person name="Johnson S.L."/>
        </authorList>
    </citation>
    <scope>NUCLEOTIDE SEQUENCE [LARGE SCALE GENOMIC DNA]</scope>
</reference>
<evidence type="ECO:0000256" key="2">
    <source>
        <dbReference type="ARBA" id="ARBA00022771"/>
    </source>
</evidence>
<keyword evidence="1 4" id="KW-0479">Metal-binding</keyword>
<name>A0A8B8KKT1_ABRPR</name>
<reference evidence="7" key="2">
    <citation type="submission" date="2025-08" db="UniProtKB">
        <authorList>
            <consortium name="RefSeq"/>
        </authorList>
    </citation>
    <scope>IDENTIFICATION</scope>
    <source>
        <tissue evidence="7">Young leaves</tissue>
    </source>
</reference>
<dbReference type="GeneID" id="113856026"/>
<dbReference type="Proteomes" id="UP000694853">
    <property type="component" value="Unplaced"/>
</dbReference>
<proteinExistence type="predicted"/>
<evidence type="ECO:0000256" key="4">
    <source>
        <dbReference type="PROSITE-ProRule" id="PRU00723"/>
    </source>
</evidence>
<dbReference type="PROSITE" id="PS50103">
    <property type="entry name" value="ZF_C3H1"/>
    <property type="match status" value="1"/>
</dbReference>
<sequence>METETHRLNNRNMKRFRHTHVNANLRCHPKLCRLFLRTKHCPYGRSCRYLHLHIPVPISTSNAPQHTTLQTPTNSSTTPLHNAFAVKRFFNKNELQRNSRIYADWINSFS</sequence>
<dbReference type="Pfam" id="PF00642">
    <property type="entry name" value="zf-CCCH"/>
    <property type="match status" value="1"/>
</dbReference>
<dbReference type="RefSeq" id="XP_027343449.1">
    <property type="nucleotide sequence ID" value="XM_027487648.1"/>
</dbReference>
<dbReference type="AlphaFoldDB" id="A0A8B8KKT1"/>
<gene>
    <name evidence="7" type="primary">LOC113856026</name>
</gene>
<feature type="zinc finger region" description="C3H1-type" evidence="4">
    <location>
        <begin position="26"/>
        <end position="54"/>
    </location>
</feature>
<dbReference type="InterPro" id="IPR000571">
    <property type="entry name" value="Znf_CCCH"/>
</dbReference>
<evidence type="ECO:0000256" key="1">
    <source>
        <dbReference type="ARBA" id="ARBA00022723"/>
    </source>
</evidence>
<protein>
    <submittedName>
        <fullName evidence="7">Uncharacterized protein LOC113856026</fullName>
    </submittedName>
</protein>
<evidence type="ECO:0000259" key="5">
    <source>
        <dbReference type="PROSITE" id="PS50103"/>
    </source>
</evidence>
<evidence type="ECO:0000313" key="7">
    <source>
        <dbReference type="RefSeq" id="XP_027343449.1"/>
    </source>
</evidence>
<dbReference type="SUPFAM" id="SSF90229">
    <property type="entry name" value="CCCH zinc finger"/>
    <property type="match status" value="1"/>
</dbReference>
<organism evidence="6 7">
    <name type="scientific">Abrus precatorius</name>
    <name type="common">Indian licorice</name>
    <name type="synonym">Glycine abrus</name>
    <dbReference type="NCBI Taxonomy" id="3816"/>
    <lineage>
        <taxon>Eukaryota</taxon>
        <taxon>Viridiplantae</taxon>
        <taxon>Streptophyta</taxon>
        <taxon>Embryophyta</taxon>
        <taxon>Tracheophyta</taxon>
        <taxon>Spermatophyta</taxon>
        <taxon>Magnoliopsida</taxon>
        <taxon>eudicotyledons</taxon>
        <taxon>Gunneridae</taxon>
        <taxon>Pentapetalae</taxon>
        <taxon>rosids</taxon>
        <taxon>fabids</taxon>
        <taxon>Fabales</taxon>
        <taxon>Fabaceae</taxon>
        <taxon>Papilionoideae</taxon>
        <taxon>50 kb inversion clade</taxon>
        <taxon>NPAAA clade</taxon>
        <taxon>indigoferoid/millettioid clade</taxon>
        <taxon>Abreae</taxon>
        <taxon>Abrus</taxon>
    </lineage>
</organism>
<feature type="domain" description="C3H1-type" evidence="5">
    <location>
        <begin position="26"/>
        <end position="54"/>
    </location>
</feature>